<protein>
    <submittedName>
        <fullName evidence="1">Haloacid dehalogenase superfamily, subfamily IA, variant 1 with third motif having Dx(3-4)D or Dx(3-4)E</fullName>
    </submittedName>
</protein>
<dbReference type="Proteomes" id="UP000198661">
    <property type="component" value="Unassembled WGS sequence"/>
</dbReference>
<dbReference type="InterPro" id="IPR036412">
    <property type="entry name" value="HAD-like_sf"/>
</dbReference>
<evidence type="ECO:0000313" key="2">
    <source>
        <dbReference type="Proteomes" id="UP000198661"/>
    </source>
</evidence>
<dbReference type="Gene3D" id="1.10.150.240">
    <property type="entry name" value="Putative phosphatase, domain 2"/>
    <property type="match status" value="1"/>
</dbReference>
<dbReference type="AlphaFoldDB" id="A0A1I2QE76"/>
<dbReference type="GO" id="GO:0005829">
    <property type="term" value="C:cytosol"/>
    <property type="evidence" value="ECO:0007669"/>
    <property type="project" value="TreeGrafter"/>
</dbReference>
<evidence type="ECO:0000313" key="1">
    <source>
        <dbReference type="EMBL" id="SFG25943.1"/>
    </source>
</evidence>
<dbReference type="GO" id="GO:0008967">
    <property type="term" value="F:phosphoglycolate phosphatase activity"/>
    <property type="evidence" value="ECO:0007669"/>
    <property type="project" value="TreeGrafter"/>
</dbReference>
<dbReference type="Gene3D" id="3.40.50.1000">
    <property type="entry name" value="HAD superfamily/HAD-like"/>
    <property type="match status" value="1"/>
</dbReference>
<dbReference type="InterPro" id="IPR023214">
    <property type="entry name" value="HAD_sf"/>
</dbReference>
<keyword evidence="2" id="KW-1185">Reference proteome</keyword>
<dbReference type="InterPro" id="IPR050155">
    <property type="entry name" value="HAD-like_hydrolase_sf"/>
</dbReference>
<sequence>MCCSEKTAIFDMDGTLFQSETVALPAFRRAFMRLREEGLYRGDPPSDGEIQSVFGMTQEEIWSRLLPEADEGTRKRADRWTLEEELAGLRRGEGRLYPGVAETLRRLKAEGWRLFIASNGLRSYLDGVLETFRLSPLFTGVYGAGDHGTETKEELVRMLMEEHGVTGGFMVGDRKSDVRAGKANGLKVIGCRYPGFTRFGREDELKDADVVVDRFPDILPVLLNRCGDPS</sequence>
<dbReference type="EMBL" id="FOOK01000023">
    <property type="protein sequence ID" value="SFG25943.1"/>
    <property type="molecule type" value="Genomic_DNA"/>
</dbReference>
<dbReference type="Pfam" id="PF00702">
    <property type="entry name" value="Hydrolase"/>
    <property type="match status" value="1"/>
</dbReference>
<dbReference type="InterPro" id="IPR023198">
    <property type="entry name" value="PGP-like_dom2"/>
</dbReference>
<organism evidence="1 2">
    <name type="scientific">Planifilum fulgidum</name>
    <dbReference type="NCBI Taxonomy" id="201973"/>
    <lineage>
        <taxon>Bacteria</taxon>
        <taxon>Bacillati</taxon>
        <taxon>Bacillota</taxon>
        <taxon>Bacilli</taxon>
        <taxon>Bacillales</taxon>
        <taxon>Thermoactinomycetaceae</taxon>
        <taxon>Planifilum</taxon>
    </lineage>
</organism>
<dbReference type="SUPFAM" id="SSF56784">
    <property type="entry name" value="HAD-like"/>
    <property type="match status" value="1"/>
</dbReference>
<gene>
    <name evidence="1" type="ORF">SAMN04488025_12315</name>
</gene>
<proteinExistence type="predicted"/>
<dbReference type="RefSeq" id="WP_245752260.1">
    <property type="nucleotide sequence ID" value="NZ_FOOK01000023.1"/>
</dbReference>
<dbReference type="PANTHER" id="PTHR43434:SF1">
    <property type="entry name" value="PHOSPHOGLYCOLATE PHOSPHATASE"/>
    <property type="match status" value="1"/>
</dbReference>
<reference evidence="1 2" key="1">
    <citation type="submission" date="2016-10" db="EMBL/GenBank/DDBJ databases">
        <authorList>
            <person name="de Groot N.N."/>
        </authorList>
    </citation>
    <scope>NUCLEOTIDE SEQUENCE [LARGE SCALE GENOMIC DNA]</scope>
    <source>
        <strain evidence="1 2">DSM 44945</strain>
    </source>
</reference>
<dbReference type="GO" id="GO:0006281">
    <property type="term" value="P:DNA repair"/>
    <property type="evidence" value="ECO:0007669"/>
    <property type="project" value="TreeGrafter"/>
</dbReference>
<dbReference type="PANTHER" id="PTHR43434">
    <property type="entry name" value="PHOSPHOGLYCOLATE PHOSPHATASE"/>
    <property type="match status" value="1"/>
</dbReference>
<name>A0A1I2QE76_9BACL</name>
<accession>A0A1I2QE76</accession>
<dbReference type="STRING" id="201973.SAMN04488025_12315"/>